<gene>
    <name evidence="4" type="ORF">LAESUDRAFT_702142</name>
</gene>
<evidence type="ECO:0000259" key="3">
    <source>
        <dbReference type="Pfam" id="PF07859"/>
    </source>
</evidence>
<proteinExistence type="predicted"/>
<dbReference type="InterPro" id="IPR029058">
    <property type="entry name" value="AB_hydrolase_fold"/>
</dbReference>
<feature type="domain" description="Alpha/beta hydrolase fold-3" evidence="3">
    <location>
        <begin position="195"/>
        <end position="323"/>
    </location>
</feature>
<dbReference type="Pfam" id="PF07859">
    <property type="entry name" value="Abhydrolase_3"/>
    <property type="match status" value="1"/>
</dbReference>
<evidence type="ECO:0000256" key="2">
    <source>
        <dbReference type="SAM" id="MobiDB-lite"/>
    </source>
</evidence>
<dbReference type="PANTHER" id="PTHR48081">
    <property type="entry name" value="AB HYDROLASE SUPERFAMILY PROTEIN C4A8.06C"/>
    <property type="match status" value="1"/>
</dbReference>
<dbReference type="STRING" id="1314785.A0A165DPQ3"/>
<keyword evidence="5" id="KW-1185">Reference proteome</keyword>
<dbReference type="PANTHER" id="PTHR48081:SF5">
    <property type="entry name" value="ALPHA_BETA HYDROLASE FOLD-3 DOMAIN-CONTAINING PROTEIN"/>
    <property type="match status" value="1"/>
</dbReference>
<dbReference type="SUPFAM" id="SSF53474">
    <property type="entry name" value="alpha/beta-Hydrolases"/>
    <property type="match status" value="1"/>
</dbReference>
<name>A0A165DPQ3_9APHY</name>
<feature type="region of interest" description="Disordered" evidence="2">
    <location>
        <begin position="900"/>
        <end position="963"/>
    </location>
</feature>
<evidence type="ECO:0000256" key="1">
    <source>
        <dbReference type="ARBA" id="ARBA00022801"/>
    </source>
</evidence>
<feature type="compositionally biased region" description="Low complexity" evidence="2">
    <location>
        <begin position="592"/>
        <end position="602"/>
    </location>
</feature>
<dbReference type="Gene3D" id="3.40.50.1820">
    <property type="entry name" value="alpha/beta hydrolase"/>
    <property type="match status" value="2"/>
</dbReference>
<dbReference type="InParanoid" id="A0A165DPQ3"/>
<feature type="region of interest" description="Disordered" evidence="2">
    <location>
        <begin position="591"/>
        <end position="657"/>
    </location>
</feature>
<feature type="region of interest" description="Disordered" evidence="2">
    <location>
        <begin position="686"/>
        <end position="708"/>
    </location>
</feature>
<dbReference type="OrthoDB" id="1662883at2759"/>
<reference evidence="4 5" key="1">
    <citation type="journal article" date="2016" name="Mol. Biol. Evol.">
        <title>Comparative Genomics of Early-Diverging Mushroom-Forming Fungi Provides Insights into the Origins of Lignocellulose Decay Capabilities.</title>
        <authorList>
            <person name="Nagy L.G."/>
            <person name="Riley R."/>
            <person name="Tritt A."/>
            <person name="Adam C."/>
            <person name="Daum C."/>
            <person name="Floudas D."/>
            <person name="Sun H."/>
            <person name="Yadav J.S."/>
            <person name="Pangilinan J."/>
            <person name="Larsson K.H."/>
            <person name="Matsuura K."/>
            <person name="Barry K."/>
            <person name="Labutti K."/>
            <person name="Kuo R."/>
            <person name="Ohm R.A."/>
            <person name="Bhattacharya S.S."/>
            <person name="Shirouzu T."/>
            <person name="Yoshinaga Y."/>
            <person name="Martin F.M."/>
            <person name="Grigoriev I.V."/>
            <person name="Hibbett D.S."/>
        </authorList>
    </citation>
    <scope>NUCLEOTIDE SEQUENCE [LARGE SCALE GENOMIC DNA]</scope>
    <source>
        <strain evidence="4 5">93-53</strain>
    </source>
</reference>
<feature type="compositionally biased region" description="Basic residues" evidence="2">
    <location>
        <begin position="939"/>
        <end position="950"/>
    </location>
</feature>
<evidence type="ECO:0000313" key="4">
    <source>
        <dbReference type="EMBL" id="KZT05354.1"/>
    </source>
</evidence>
<dbReference type="Proteomes" id="UP000076871">
    <property type="component" value="Unassembled WGS sequence"/>
</dbReference>
<protein>
    <submittedName>
        <fullName evidence="4">Alpha/beta-hydrolase</fullName>
    </submittedName>
</protein>
<dbReference type="AlphaFoldDB" id="A0A165DPQ3"/>
<dbReference type="EMBL" id="KV427630">
    <property type="protein sequence ID" value="KZT05354.1"/>
    <property type="molecule type" value="Genomic_DNA"/>
</dbReference>
<sequence length="963" mass="107015">MPLNSLLGQAGFKLGPLVLETLVKHYCERILKERGDGVTQLSQDELLYDEAFHIIKTFMEAATKHTVEDLQEFSNTRTPSPPWTRVIRLVVPMSCCDDAATYLIKALGGPEVTKRVVGGTKWWQVRGIRGVDAEWLTAKKDWQQAKRRHKEHLRNHPKGASSDSHKGSLHRTGSDGRGQEGPAIYEPEMDKMPCILYAHGGGYYFGSIDQERFSIERYARKINGRAFTINYRLAPQYPFPCAVQDFLAAYLYLIRPPEGASHSPVDPGNIIVAGDSAGGGLSIALLQIIRDSGLPMPAGAVLISPWCDLTHSFPSIHTNNATDVLPPYGLSFHKPSTLWPPPPDDLTTEVQNTIRHKARQIFHMRKGPENAGPASQETKGHAQDNVAHQGPAPQEVKEHARDNADYQFVVSPTGQTLHLGPTASLPTPSSVRDQTITLCETSGEVMKIEEQIQLYTPNYLLTHPLVSPVVSYLGGLPPLFVIASDKEVIRDEVIYFAHKAAYPDRYHVKESARNLYPALEGIESRYGPTKVHLQVYDDAAHTLPTLFAFTTPAKYCYRAIATFCKYITCSLPTTRPSNLSGDIPFVASPTDSSPYLSGSPSSEDVNASVPSPRLPTDDHPFSTTEQRPHTNLLHTLGGPSDDRRSVKSGRRSLRRTVSVSVTRASTFLNRAAGQSSQVVEHYEGGMSEGSDVAGPRFGKSGSNGDVTVRKAGEGSVYENGLQDSMIRERVSTRGVIRPLEPEEELPALQFPEELIGEISELVMRRYFVGREKFTRKFAHVVKNIEKKRRRNLTRARHETLHNIQQLQAYLLQDDNASDSNTKPYAPKGLQEGLVSVGSWPWAWALDEDEEPPASSIVARRDTEEARHLARIADKAFLADENTISGNNLWTVMVNFLSKTPGKDKHEHEEKHGHESESKNEQVAGAAGEEKHDSNFKWLRAGHKKHHRRSVYKQTDGAVSYQES</sequence>
<dbReference type="InterPro" id="IPR013094">
    <property type="entry name" value="AB_hydrolase_3"/>
</dbReference>
<accession>A0A165DPQ3</accession>
<keyword evidence="1 4" id="KW-0378">Hydrolase</keyword>
<feature type="compositionally biased region" description="Basic and acidic residues" evidence="2">
    <location>
        <begin position="900"/>
        <end position="919"/>
    </location>
</feature>
<feature type="compositionally biased region" description="Basic residues" evidence="2">
    <location>
        <begin position="146"/>
        <end position="157"/>
    </location>
</feature>
<dbReference type="GO" id="GO:0016787">
    <property type="term" value="F:hydrolase activity"/>
    <property type="evidence" value="ECO:0007669"/>
    <property type="project" value="UniProtKB-KW"/>
</dbReference>
<dbReference type="InterPro" id="IPR050300">
    <property type="entry name" value="GDXG_lipolytic_enzyme"/>
</dbReference>
<dbReference type="GeneID" id="63823499"/>
<feature type="region of interest" description="Disordered" evidence="2">
    <location>
        <begin position="363"/>
        <end position="399"/>
    </location>
</feature>
<organism evidence="4 5">
    <name type="scientific">Laetiporus sulphureus 93-53</name>
    <dbReference type="NCBI Taxonomy" id="1314785"/>
    <lineage>
        <taxon>Eukaryota</taxon>
        <taxon>Fungi</taxon>
        <taxon>Dikarya</taxon>
        <taxon>Basidiomycota</taxon>
        <taxon>Agaricomycotina</taxon>
        <taxon>Agaricomycetes</taxon>
        <taxon>Polyporales</taxon>
        <taxon>Laetiporus</taxon>
    </lineage>
</organism>
<evidence type="ECO:0000313" key="5">
    <source>
        <dbReference type="Proteomes" id="UP000076871"/>
    </source>
</evidence>
<dbReference type="RefSeq" id="XP_040763094.1">
    <property type="nucleotide sequence ID" value="XM_040906470.1"/>
</dbReference>
<feature type="region of interest" description="Disordered" evidence="2">
    <location>
        <begin position="146"/>
        <end position="183"/>
    </location>
</feature>